<feature type="transmembrane region" description="Helical" evidence="6">
    <location>
        <begin position="69"/>
        <end position="97"/>
    </location>
</feature>
<dbReference type="InterPro" id="IPR001898">
    <property type="entry name" value="SLC13A/DASS"/>
</dbReference>
<evidence type="ECO:0000256" key="3">
    <source>
        <dbReference type="ARBA" id="ARBA00022692"/>
    </source>
</evidence>
<sequence>MIGYRCLNKLNKCIKTQKDKNQHQENNVIYKINCNDCDDIEILDHETNFRKRTILKIIHIKEQPVAMKCLYIIALMAMFWVTEVLPLPITGMIPVILYPLMGIMSTNETCLCYMNDTTMMFLGSLVIAVVIENSGLHMRMALLIIRIIGCSHRRLTLGLFFVTMFISMWISNTAATAMMIPIMETVLIELESVSFHLFRNLDYKTRKKIIFQIYLSQQGLGNMFVQKEGVTEEEGREIKRPTHSTMVYYLVAAYASTLGGTGTIVGSGTNLTLKGFLEKRFPNSPGINFASWMLYSVPPMLLMGLLTWLWLQVMYMGLFRPESKDARAIDIGQQGERIAAGVIEKRYKELGPISWHEFSVGVLFIFVVLLWFFRSPGFMPGWAAYVTNLSVKDSTAAACVTILFFIIPSKLDFLYAFSKDPRKRPTKASLGLITWKMINEKMHWSLIFVLGGGFAISAGSTSSGLSEMLGHYLIGLQKINVVAIMLIVCFFAENVTELTANVAVANIILPVLAEMCVAIKIHPLYLMLPATLCCSFSFHLPVGTPPNAIASAAGHIKTKDFMIAGIGPSIITLVVTVIAFSTWGKYVFNLSDFSEWAT</sequence>
<comment type="similarity">
    <text evidence="2">Belongs to the SLC13A/DASS transporter (TC 2.A.47) family. NADC subfamily.</text>
</comment>
<evidence type="ECO:0000313" key="7">
    <source>
        <dbReference type="EMBL" id="KAG5346807.1"/>
    </source>
</evidence>
<feature type="non-terminal residue" evidence="7">
    <location>
        <position position="1"/>
    </location>
</feature>
<feature type="transmembrane region" description="Helical" evidence="6">
    <location>
        <begin position="155"/>
        <end position="172"/>
    </location>
</feature>
<comment type="subcellular location">
    <subcellularLocation>
        <location evidence="1">Membrane</location>
        <topology evidence="1">Multi-pass membrane protein</topology>
    </subcellularLocation>
</comment>
<feature type="transmembrane region" description="Helical" evidence="6">
    <location>
        <begin position="178"/>
        <end position="198"/>
    </location>
</feature>
<reference evidence="7" key="1">
    <citation type="submission" date="2020-03" db="EMBL/GenBank/DDBJ databases">
        <title>Relaxed selection underlies rapid genomic changes in the transitions from sociality to social parasitism in ants.</title>
        <authorList>
            <person name="Bi X."/>
        </authorList>
    </citation>
    <scope>NUCLEOTIDE SEQUENCE</scope>
    <source>
        <strain evidence="7">BGI-DK2014a</strain>
        <tissue evidence="7">Whole body</tissue>
    </source>
</reference>
<feature type="transmembrane region" description="Helical" evidence="6">
    <location>
        <begin position="394"/>
        <end position="417"/>
    </location>
</feature>
<name>A0A836GP05_9HYME</name>
<dbReference type="CDD" id="cd01115">
    <property type="entry name" value="SLC13_permease"/>
    <property type="match status" value="1"/>
</dbReference>
<dbReference type="GO" id="GO:0015137">
    <property type="term" value="F:citrate transmembrane transporter activity"/>
    <property type="evidence" value="ECO:0007669"/>
    <property type="project" value="TreeGrafter"/>
</dbReference>
<feature type="non-terminal residue" evidence="7">
    <location>
        <position position="598"/>
    </location>
</feature>
<evidence type="ECO:0000256" key="2">
    <source>
        <dbReference type="ARBA" id="ARBA00006772"/>
    </source>
</evidence>
<feature type="transmembrane region" description="Helical" evidence="6">
    <location>
        <begin position="498"/>
        <end position="521"/>
    </location>
</feature>
<gene>
    <name evidence="7" type="primary">Indy_1</name>
    <name evidence="7" type="ORF">G6Z76_0009515</name>
</gene>
<evidence type="ECO:0000256" key="4">
    <source>
        <dbReference type="ARBA" id="ARBA00022989"/>
    </source>
</evidence>
<evidence type="ECO:0000256" key="5">
    <source>
        <dbReference type="ARBA" id="ARBA00023136"/>
    </source>
</evidence>
<keyword evidence="3 6" id="KW-0812">Transmembrane</keyword>
<dbReference type="GO" id="GO:0015141">
    <property type="term" value="F:succinate transmembrane transporter activity"/>
    <property type="evidence" value="ECO:0007669"/>
    <property type="project" value="TreeGrafter"/>
</dbReference>
<dbReference type="PANTHER" id="PTHR10283">
    <property type="entry name" value="SOLUTE CARRIER FAMILY 13 MEMBER"/>
    <property type="match status" value="1"/>
</dbReference>
<accession>A0A836GP05</accession>
<protein>
    <submittedName>
        <fullName evidence="7">INDY1 protein</fullName>
    </submittedName>
</protein>
<keyword evidence="4 6" id="KW-1133">Transmembrane helix</keyword>
<feature type="transmembrane region" description="Helical" evidence="6">
    <location>
        <begin position="117"/>
        <end position="134"/>
    </location>
</feature>
<dbReference type="PANTHER" id="PTHR10283:SF82">
    <property type="entry name" value="SOLUTE CARRIER FAMILY 13 MEMBER 2"/>
    <property type="match status" value="1"/>
</dbReference>
<feature type="transmembrane region" description="Helical" evidence="6">
    <location>
        <begin position="246"/>
        <end position="269"/>
    </location>
</feature>
<feature type="transmembrane region" description="Helical" evidence="6">
    <location>
        <begin position="561"/>
        <end position="583"/>
    </location>
</feature>
<dbReference type="Pfam" id="PF00939">
    <property type="entry name" value="Na_sulph_symp"/>
    <property type="match status" value="1"/>
</dbReference>
<evidence type="ECO:0000256" key="6">
    <source>
        <dbReference type="SAM" id="Phobius"/>
    </source>
</evidence>
<dbReference type="AlphaFoldDB" id="A0A836GP05"/>
<feature type="transmembrane region" description="Helical" evidence="6">
    <location>
        <begin position="355"/>
        <end position="374"/>
    </location>
</feature>
<dbReference type="EMBL" id="JAANIC010001256">
    <property type="protein sequence ID" value="KAG5346807.1"/>
    <property type="molecule type" value="Genomic_DNA"/>
</dbReference>
<organism evidence="7 8">
    <name type="scientific">Acromyrmex charruanus</name>
    <dbReference type="NCBI Taxonomy" id="2715315"/>
    <lineage>
        <taxon>Eukaryota</taxon>
        <taxon>Metazoa</taxon>
        <taxon>Ecdysozoa</taxon>
        <taxon>Arthropoda</taxon>
        <taxon>Hexapoda</taxon>
        <taxon>Insecta</taxon>
        <taxon>Pterygota</taxon>
        <taxon>Neoptera</taxon>
        <taxon>Endopterygota</taxon>
        <taxon>Hymenoptera</taxon>
        <taxon>Apocrita</taxon>
        <taxon>Aculeata</taxon>
        <taxon>Formicoidea</taxon>
        <taxon>Formicidae</taxon>
        <taxon>Myrmicinae</taxon>
        <taxon>Acromyrmex</taxon>
    </lineage>
</organism>
<evidence type="ECO:0000313" key="8">
    <source>
        <dbReference type="Proteomes" id="UP000669903"/>
    </source>
</evidence>
<feature type="transmembrane region" description="Helical" evidence="6">
    <location>
        <begin position="289"/>
        <end position="311"/>
    </location>
</feature>
<proteinExistence type="inferred from homology"/>
<dbReference type="GO" id="GO:0005886">
    <property type="term" value="C:plasma membrane"/>
    <property type="evidence" value="ECO:0007669"/>
    <property type="project" value="TreeGrafter"/>
</dbReference>
<dbReference type="Proteomes" id="UP000669903">
    <property type="component" value="Unassembled WGS sequence"/>
</dbReference>
<comment type="caution">
    <text evidence="7">The sequence shown here is derived from an EMBL/GenBank/DDBJ whole genome shotgun (WGS) entry which is preliminary data.</text>
</comment>
<keyword evidence="5 6" id="KW-0472">Membrane</keyword>
<evidence type="ECO:0000256" key="1">
    <source>
        <dbReference type="ARBA" id="ARBA00004141"/>
    </source>
</evidence>
<keyword evidence="8" id="KW-1185">Reference proteome</keyword>
<feature type="transmembrane region" description="Helical" evidence="6">
    <location>
        <begin position="471"/>
        <end position="491"/>
    </location>
</feature>
<feature type="transmembrane region" description="Helical" evidence="6">
    <location>
        <begin position="444"/>
        <end position="465"/>
    </location>
</feature>